<dbReference type="EMBL" id="CAJMWX010000858">
    <property type="protein sequence ID" value="CAE6436071.1"/>
    <property type="molecule type" value="Genomic_DNA"/>
</dbReference>
<dbReference type="SUPFAM" id="SSF54695">
    <property type="entry name" value="POZ domain"/>
    <property type="match status" value="1"/>
</dbReference>
<dbReference type="PROSITE" id="PS51257">
    <property type="entry name" value="PROKAR_LIPOPROTEIN"/>
    <property type="match status" value="1"/>
</dbReference>
<evidence type="ECO:0000313" key="3">
    <source>
        <dbReference type="Proteomes" id="UP000663888"/>
    </source>
</evidence>
<dbReference type="Pfam" id="PF00651">
    <property type="entry name" value="BTB"/>
    <property type="match status" value="1"/>
</dbReference>
<dbReference type="InterPro" id="IPR011333">
    <property type="entry name" value="SKP1/BTB/POZ_sf"/>
</dbReference>
<sequence length="160" mass="17679">MSKQNSATLAGWTGCWVFLDEPSGSKSDDHPNEIPRTKSSKPIKRHPDFFFDNTLVATEIGTALFNVHKYQLAKSEVFLNMLNMPKPDGDNPKEGSSPEPPIRLEGVSALDLAALLRVLYASQFSGDQLTPEASLIIPAFRLTNMLNFSKLRAHLLPLAE</sequence>
<organism evidence="2 3">
    <name type="scientific">Rhizoctonia solani</name>
    <dbReference type="NCBI Taxonomy" id="456999"/>
    <lineage>
        <taxon>Eukaryota</taxon>
        <taxon>Fungi</taxon>
        <taxon>Dikarya</taxon>
        <taxon>Basidiomycota</taxon>
        <taxon>Agaricomycotina</taxon>
        <taxon>Agaricomycetes</taxon>
        <taxon>Cantharellales</taxon>
        <taxon>Ceratobasidiaceae</taxon>
        <taxon>Rhizoctonia</taxon>
    </lineage>
</organism>
<dbReference type="InterPro" id="IPR000210">
    <property type="entry name" value="BTB/POZ_dom"/>
</dbReference>
<dbReference type="AlphaFoldDB" id="A0A8H2XVA4"/>
<dbReference type="Proteomes" id="UP000663888">
    <property type="component" value="Unassembled WGS sequence"/>
</dbReference>
<accession>A0A8H2XVA4</accession>
<proteinExistence type="predicted"/>
<dbReference type="Gene3D" id="3.30.710.10">
    <property type="entry name" value="Potassium Channel Kv1.1, Chain A"/>
    <property type="match status" value="1"/>
</dbReference>
<name>A0A8H2XVA4_9AGAM</name>
<dbReference type="PROSITE" id="PS50097">
    <property type="entry name" value="BTB"/>
    <property type="match status" value="1"/>
</dbReference>
<evidence type="ECO:0000313" key="2">
    <source>
        <dbReference type="EMBL" id="CAE6436071.1"/>
    </source>
</evidence>
<protein>
    <recommendedName>
        <fullName evidence="1">BTB domain-containing protein</fullName>
    </recommendedName>
</protein>
<comment type="caution">
    <text evidence="2">The sequence shown here is derived from an EMBL/GenBank/DDBJ whole genome shotgun (WGS) entry which is preliminary data.</text>
</comment>
<reference evidence="2" key="1">
    <citation type="submission" date="2021-01" db="EMBL/GenBank/DDBJ databases">
        <authorList>
            <person name="Kaushik A."/>
        </authorList>
    </citation>
    <scope>NUCLEOTIDE SEQUENCE</scope>
    <source>
        <strain evidence="2">AG4-R118</strain>
    </source>
</reference>
<evidence type="ECO:0000259" key="1">
    <source>
        <dbReference type="PROSITE" id="PS50097"/>
    </source>
</evidence>
<feature type="domain" description="BTB" evidence="1">
    <location>
        <begin position="51"/>
        <end position="128"/>
    </location>
</feature>
<gene>
    <name evidence="2" type="ORF">RDB_LOCUS42612</name>
</gene>